<proteinExistence type="inferred from homology"/>
<evidence type="ECO:0000313" key="10">
    <source>
        <dbReference type="EMBL" id="MDI2112112.1"/>
    </source>
</evidence>
<dbReference type="PROSITE" id="PS01157">
    <property type="entry name" value="ACID_PHOSPH_CL_A"/>
    <property type="match status" value="1"/>
</dbReference>
<keyword evidence="5" id="KW-0732">Signal</keyword>
<evidence type="ECO:0000256" key="4">
    <source>
        <dbReference type="ARBA" id="ARBA00012646"/>
    </source>
</evidence>
<dbReference type="InterPro" id="IPR000326">
    <property type="entry name" value="PAP2/HPO"/>
</dbReference>
<dbReference type="SMART" id="SM00014">
    <property type="entry name" value="acidPPc"/>
    <property type="match status" value="1"/>
</dbReference>
<evidence type="ECO:0000256" key="7">
    <source>
        <dbReference type="ARBA" id="ARBA00022801"/>
    </source>
</evidence>
<protein>
    <recommendedName>
        <fullName evidence="4 8">Acid phosphatase</fullName>
        <ecNumber evidence="4 8">3.1.3.2</ecNumber>
    </recommendedName>
</protein>
<comment type="subcellular location">
    <subcellularLocation>
        <location evidence="2">Periplasm</location>
    </subcellularLocation>
</comment>
<dbReference type="Pfam" id="PF01569">
    <property type="entry name" value="PAP2"/>
    <property type="match status" value="1"/>
</dbReference>
<dbReference type="EMBL" id="JASBAN010000001">
    <property type="protein sequence ID" value="MDI2112112.1"/>
    <property type="molecule type" value="Genomic_DNA"/>
</dbReference>
<organism evidence="10 11">
    <name type="scientific">Commensalibacter nepenthis</name>
    <dbReference type="NCBI Taxonomy" id="3043872"/>
    <lineage>
        <taxon>Bacteria</taxon>
        <taxon>Pseudomonadati</taxon>
        <taxon>Pseudomonadota</taxon>
        <taxon>Alphaproteobacteria</taxon>
        <taxon>Acetobacterales</taxon>
        <taxon>Acetobacteraceae</taxon>
    </lineage>
</organism>
<comment type="similarity">
    <text evidence="3 8">Belongs to the class A bacterial acid phosphatase family.</text>
</comment>
<evidence type="ECO:0000256" key="6">
    <source>
        <dbReference type="ARBA" id="ARBA00022764"/>
    </source>
</evidence>
<evidence type="ECO:0000256" key="2">
    <source>
        <dbReference type="ARBA" id="ARBA00004418"/>
    </source>
</evidence>
<comment type="caution">
    <text evidence="10">The sequence shown here is derived from an EMBL/GenBank/DDBJ whole genome shotgun (WGS) entry which is preliminary data.</text>
</comment>
<evidence type="ECO:0000259" key="9">
    <source>
        <dbReference type="SMART" id="SM00014"/>
    </source>
</evidence>
<dbReference type="PIRSF" id="PIRSF000897">
    <property type="entry name" value="Acid_Ptase_ClsA"/>
    <property type="match status" value="1"/>
</dbReference>
<keyword evidence="7 8" id="KW-0378">Hydrolase</keyword>
<dbReference type="InterPro" id="IPR001011">
    <property type="entry name" value="Acid_Pase_classA_bac"/>
</dbReference>
<sequence length="255" mass="28443">MILNKITASLFLGGIILSIPTHLLAIETQSVLQKKTNEPYTSYLKESNMVNSIALLPPPPKENSAAFIADQEAYKQASTLAHTPRWAVAQSDADLSDHNIGKPFSNVLGVSISKENTPATYHLMRNIMVDSGFLGTEKAKKYYKRIRPYVYYHAQTCSPQDDNILKHNGSYPSGHTAIGWATALVFAEMFPEKQDQILRRGYDFGQSRVICGVHWQSDVDAGRIIGAAVVARLHANKEFMQDFQKSKNELLAKMK</sequence>
<gene>
    <name evidence="10" type="ORF">QJV33_02210</name>
</gene>
<dbReference type="RefSeq" id="WP_281461785.1">
    <property type="nucleotide sequence ID" value="NZ_JASBAN010000001.1"/>
</dbReference>
<evidence type="ECO:0000256" key="8">
    <source>
        <dbReference type="PIRNR" id="PIRNR000897"/>
    </source>
</evidence>
<evidence type="ECO:0000256" key="3">
    <source>
        <dbReference type="ARBA" id="ARBA00009017"/>
    </source>
</evidence>
<dbReference type="InterPro" id="IPR036938">
    <property type="entry name" value="PAP2/HPO_sf"/>
</dbReference>
<dbReference type="CDD" id="cd03397">
    <property type="entry name" value="PAP2_acid_phosphatase"/>
    <property type="match status" value="1"/>
</dbReference>
<keyword evidence="11" id="KW-1185">Reference proteome</keyword>
<reference evidence="10" key="1">
    <citation type="submission" date="2023-05" db="EMBL/GenBank/DDBJ databases">
        <title>Whole genome sequence of Commensalibacter sp.</title>
        <authorList>
            <person name="Charoenyingcharoen P."/>
            <person name="Yukphan P."/>
        </authorList>
    </citation>
    <scope>NUCLEOTIDE SEQUENCE</scope>
    <source>
        <strain evidence="10">TBRC 10068</strain>
    </source>
</reference>
<accession>A0ABT6Q5D8</accession>
<dbReference type="SUPFAM" id="SSF48317">
    <property type="entry name" value="Acid phosphatase/Vanadium-dependent haloperoxidase"/>
    <property type="match status" value="1"/>
</dbReference>
<dbReference type="PRINTS" id="PR00483">
    <property type="entry name" value="BACPHPHTASE"/>
</dbReference>
<dbReference type="Gene3D" id="1.20.144.10">
    <property type="entry name" value="Phosphatidic acid phosphatase type 2/haloperoxidase"/>
    <property type="match status" value="1"/>
</dbReference>
<dbReference type="Proteomes" id="UP001431775">
    <property type="component" value="Unassembled WGS sequence"/>
</dbReference>
<dbReference type="InterPro" id="IPR018296">
    <property type="entry name" value="Acid_Pase_classA_bac_CS"/>
</dbReference>
<evidence type="ECO:0000313" key="11">
    <source>
        <dbReference type="Proteomes" id="UP001431775"/>
    </source>
</evidence>
<comment type="catalytic activity">
    <reaction evidence="1 8">
        <text>a phosphate monoester + H2O = an alcohol + phosphate</text>
        <dbReference type="Rhea" id="RHEA:15017"/>
        <dbReference type="ChEBI" id="CHEBI:15377"/>
        <dbReference type="ChEBI" id="CHEBI:30879"/>
        <dbReference type="ChEBI" id="CHEBI:43474"/>
        <dbReference type="ChEBI" id="CHEBI:67140"/>
        <dbReference type="EC" id="3.1.3.2"/>
    </reaction>
</comment>
<dbReference type="EC" id="3.1.3.2" evidence="4 8"/>
<evidence type="ECO:0000256" key="5">
    <source>
        <dbReference type="ARBA" id="ARBA00022729"/>
    </source>
</evidence>
<feature type="domain" description="Phosphatidic acid phosphatase type 2/haloperoxidase" evidence="9">
    <location>
        <begin position="123"/>
        <end position="234"/>
    </location>
</feature>
<evidence type="ECO:0000256" key="1">
    <source>
        <dbReference type="ARBA" id="ARBA00000032"/>
    </source>
</evidence>
<name>A0ABT6Q5D8_9PROT</name>
<keyword evidence="6" id="KW-0574">Periplasm</keyword>